<organism evidence="2 3">
    <name type="scientific">Echinicola pacifica</name>
    <dbReference type="NCBI Taxonomy" id="346377"/>
    <lineage>
        <taxon>Bacteria</taxon>
        <taxon>Pseudomonadati</taxon>
        <taxon>Bacteroidota</taxon>
        <taxon>Cytophagia</taxon>
        <taxon>Cytophagales</taxon>
        <taxon>Cyclobacteriaceae</taxon>
        <taxon>Echinicola</taxon>
    </lineage>
</organism>
<name>A0A918PMM7_9BACT</name>
<dbReference type="InterPro" id="IPR007345">
    <property type="entry name" value="Polysacch_pyruvyl_Trfase"/>
</dbReference>
<evidence type="ECO:0000313" key="2">
    <source>
        <dbReference type="EMBL" id="GGZ14965.1"/>
    </source>
</evidence>
<sequence>MKLAYYKAPKGNFGDDLNPWLWEKLLDLSKMEEESYFLGIGSILHGSNKLINSIPANSKKIVFGTGIRPNHTPIAVDKTWDIKFLRGPLSSAYLGNGNPYISDAAYALCLTEEYDRLINLPKKHNISIMPYYRSCEIYDWEKISEQLGFNYISPLSEEGVLHTMEEIASSKFVITEAMHGAILADILRVPWHRFIFTTPFTEGSGIAEFKWMDWLQTIDMKQSSPSIVPFLNDKGLLNKALRKLGNNQLVINSFKKSNTRELLIDNLAEPKDYRLSTDSKIDTIKNQFHDQIESLRSTMS</sequence>
<dbReference type="Proteomes" id="UP000619457">
    <property type="component" value="Unassembled WGS sequence"/>
</dbReference>
<comment type="caution">
    <text evidence="2">The sequence shown here is derived from an EMBL/GenBank/DDBJ whole genome shotgun (WGS) entry which is preliminary data.</text>
</comment>
<reference evidence="2" key="2">
    <citation type="submission" date="2020-09" db="EMBL/GenBank/DDBJ databases">
        <authorList>
            <person name="Sun Q."/>
            <person name="Kim S."/>
        </authorList>
    </citation>
    <scope>NUCLEOTIDE SEQUENCE</scope>
    <source>
        <strain evidence="2">KCTC 12368</strain>
    </source>
</reference>
<proteinExistence type="predicted"/>
<dbReference type="AlphaFoldDB" id="A0A918PMM7"/>
<keyword evidence="3" id="KW-1185">Reference proteome</keyword>
<gene>
    <name evidence="2" type="ORF">GCM10007049_03740</name>
</gene>
<protein>
    <recommendedName>
        <fullName evidence="1">Polysaccharide pyruvyl transferase domain-containing protein</fullName>
    </recommendedName>
</protein>
<evidence type="ECO:0000259" key="1">
    <source>
        <dbReference type="Pfam" id="PF04230"/>
    </source>
</evidence>
<accession>A0A918PMM7</accession>
<dbReference type="Pfam" id="PF04230">
    <property type="entry name" value="PS_pyruv_trans"/>
    <property type="match status" value="1"/>
</dbReference>
<dbReference type="EMBL" id="BMWX01000001">
    <property type="protein sequence ID" value="GGZ14965.1"/>
    <property type="molecule type" value="Genomic_DNA"/>
</dbReference>
<reference evidence="2" key="1">
    <citation type="journal article" date="2014" name="Int. J. Syst. Evol. Microbiol.">
        <title>Complete genome sequence of Corynebacterium casei LMG S-19264T (=DSM 44701T), isolated from a smear-ripened cheese.</title>
        <authorList>
            <consortium name="US DOE Joint Genome Institute (JGI-PGF)"/>
            <person name="Walter F."/>
            <person name="Albersmeier A."/>
            <person name="Kalinowski J."/>
            <person name="Ruckert C."/>
        </authorList>
    </citation>
    <scope>NUCLEOTIDE SEQUENCE</scope>
    <source>
        <strain evidence="2">KCTC 12368</strain>
    </source>
</reference>
<dbReference type="RefSeq" id="WP_018474387.1">
    <property type="nucleotide sequence ID" value="NZ_BMWX01000001.1"/>
</dbReference>
<evidence type="ECO:0000313" key="3">
    <source>
        <dbReference type="Proteomes" id="UP000619457"/>
    </source>
</evidence>
<feature type="domain" description="Polysaccharide pyruvyl transferase" evidence="1">
    <location>
        <begin position="43"/>
        <end position="191"/>
    </location>
</feature>